<dbReference type="Gene3D" id="2.60.40.1180">
    <property type="entry name" value="Golgi alpha-mannosidase II"/>
    <property type="match status" value="1"/>
</dbReference>
<dbReference type="InterPro" id="IPR013780">
    <property type="entry name" value="Glyco_hydro_b"/>
</dbReference>
<sequence length="625" mass="70250">MNQISVETSGARPLPLGTQVENGRIRVSFASGKKGTARLHLYKKGREKEEAVFVFPEENRMGDIRYIALSGFDPAEYEYSLSVDECPIEDIYAGLVTGREKWGEGSGRLRYGFVSDSFDWGEDRHPGYSFEDTIIYRLHVRGFTKHPSSGVKHKGTFAGIGEKIPYLKALGITMVELMLPDEFSEIPAAPEGSHVVGVPGQTEAHVCGSVCGRLNYWGYGPAYCFAPKASYCVGGGREKAPDIQLRELVKALHENGLEAAVELYFEPDMGTAFQLACLRHWVEEYHVDGIHVSGNFDSTAAAGDPALTGIKLFAGNFAAETGGGSRHLADYRDDFQVDMRRFLKGDEDMLHGVVYQLRENGGRRGKVNFMANTNGFTMLDMVSYDRKHNETNGESGKDGSDYNYSWNCGVEGPVRKKRIIELRKRQLRNAWVLLMTAQGMPLILAGDELGNSQDGNNNAYCQDNPTGWVNWKKNQMGEDIFRFASHMIRFRKEHPMLHREGGLRGMDDRGVGCPDFSVHGESPWFPQYEAYRRQLGLLYNGKFAEDEDLYVILNMHWEPHLFSLPHNDGVWKLAIDTAREDKNGFFEEPELLEDQKVLELKPRSIVVLVSGEEGGRDEILQTERI</sequence>
<evidence type="ECO:0000313" key="2">
    <source>
        <dbReference type="Proteomes" id="UP001300383"/>
    </source>
</evidence>
<dbReference type="EMBL" id="JASGBQ010000019">
    <property type="protein sequence ID" value="MDI9242810.1"/>
    <property type="molecule type" value="Genomic_DNA"/>
</dbReference>
<comment type="caution">
    <text evidence="1">The sequence shown here is derived from an EMBL/GenBank/DDBJ whole genome shotgun (WGS) entry which is preliminary data.</text>
</comment>
<dbReference type="AlphaFoldDB" id="A0AAP4BB92"/>
<dbReference type="SUPFAM" id="SSF51011">
    <property type="entry name" value="Glycosyl hydrolase domain"/>
    <property type="match status" value="1"/>
</dbReference>
<name>A0AAP4BB92_9FIRM</name>
<gene>
    <name evidence="1" type="ORF">QJ036_10065</name>
</gene>
<reference evidence="1 2" key="1">
    <citation type="submission" date="2023-05" db="EMBL/GenBank/DDBJ databases">
        <title>[ruminococcus] sp. nov., isolated from a pig farm feces dump.</title>
        <authorList>
            <person name="Chang Y.-H."/>
        </authorList>
    </citation>
    <scope>NUCLEOTIDE SEQUENCE [LARGE SCALE GENOMIC DNA]</scope>
    <source>
        <strain evidence="1 2">YH-rum2234</strain>
    </source>
</reference>
<dbReference type="PANTHER" id="PTHR43002">
    <property type="entry name" value="GLYCOGEN DEBRANCHING ENZYME"/>
    <property type="match status" value="1"/>
</dbReference>
<dbReference type="Gene3D" id="3.20.20.80">
    <property type="entry name" value="Glycosidases"/>
    <property type="match status" value="2"/>
</dbReference>
<keyword evidence="2" id="KW-1185">Reference proteome</keyword>
<organism evidence="1 2">
    <name type="scientific">Fusibacillus kribbianus</name>
    <dbReference type="NCBI Taxonomy" id="3044208"/>
    <lineage>
        <taxon>Bacteria</taxon>
        <taxon>Bacillati</taxon>
        <taxon>Bacillota</taxon>
        <taxon>Clostridia</taxon>
        <taxon>Lachnospirales</taxon>
        <taxon>Lachnospiraceae</taxon>
        <taxon>Fusibacillus</taxon>
    </lineage>
</organism>
<evidence type="ECO:0000313" key="1">
    <source>
        <dbReference type="EMBL" id="MDI9242810.1"/>
    </source>
</evidence>
<dbReference type="SUPFAM" id="SSF51445">
    <property type="entry name" value="(Trans)glycosidases"/>
    <property type="match status" value="1"/>
</dbReference>
<dbReference type="InterPro" id="IPR017853">
    <property type="entry name" value="GH"/>
</dbReference>
<protein>
    <submittedName>
        <fullName evidence="1">Alpha-amylase</fullName>
    </submittedName>
</protein>
<accession>A0AAP4BB92</accession>
<proteinExistence type="predicted"/>
<dbReference type="Proteomes" id="UP001300383">
    <property type="component" value="Unassembled WGS sequence"/>
</dbReference>
<dbReference type="RefSeq" id="WP_283231252.1">
    <property type="nucleotide sequence ID" value="NZ_JASGBQ010000019.1"/>
</dbReference>